<evidence type="ECO:0000256" key="5">
    <source>
        <dbReference type="ARBA" id="ARBA00023251"/>
    </source>
</evidence>
<feature type="transmembrane region" description="Helical" evidence="7">
    <location>
        <begin position="203"/>
        <end position="221"/>
    </location>
</feature>
<evidence type="ECO:0000256" key="4">
    <source>
        <dbReference type="ARBA" id="ARBA00023136"/>
    </source>
</evidence>
<keyword evidence="10" id="KW-1185">Reference proteome</keyword>
<feature type="transmembrane region" description="Helical" evidence="7">
    <location>
        <begin position="167"/>
        <end position="191"/>
    </location>
</feature>
<evidence type="ECO:0000313" key="9">
    <source>
        <dbReference type="EMBL" id="SES15346.1"/>
    </source>
</evidence>
<gene>
    <name evidence="9" type="ORF">SAMN05216199_2229</name>
</gene>
<dbReference type="PIRSF" id="PIRSF006648">
    <property type="entry name" value="DrrB"/>
    <property type="match status" value="1"/>
</dbReference>
<evidence type="ECO:0000313" key="10">
    <source>
        <dbReference type="Proteomes" id="UP000199019"/>
    </source>
</evidence>
<dbReference type="OrthoDB" id="63188at2"/>
<reference evidence="10" key="1">
    <citation type="submission" date="2016-10" db="EMBL/GenBank/DDBJ databases">
        <authorList>
            <person name="Varghese N."/>
            <person name="Submissions S."/>
        </authorList>
    </citation>
    <scope>NUCLEOTIDE SEQUENCE [LARGE SCALE GENOMIC DNA]</scope>
    <source>
        <strain evidence="10">CGMCC 1.6963</strain>
    </source>
</reference>
<proteinExistence type="predicted"/>
<dbReference type="InterPro" id="IPR013525">
    <property type="entry name" value="ABC2_TM"/>
</dbReference>
<evidence type="ECO:0000256" key="1">
    <source>
        <dbReference type="ARBA" id="ARBA00004141"/>
    </source>
</evidence>
<comment type="subcellular location">
    <subcellularLocation>
        <location evidence="1">Membrane</location>
        <topology evidence="1">Multi-pass membrane protein</topology>
    </subcellularLocation>
</comment>
<dbReference type="InterPro" id="IPR051784">
    <property type="entry name" value="Nod_factor_ABC_transporter"/>
</dbReference>
<keyword evidence="4 7" id="KW-0472">Membrane</keyword>
<dbReference type="STRING" id="587636.SAMN05216199_2229"/>
<organism evidence="9 10">
    <name type="scientific">Pedococcus cremeus</name>
    <dbReference type="NCBI Taxonomy" id="587636"/>
    <lineage>
        <taxon>Bacteria</taxon>
        <taxon>Bacillati</taxon>
        <taxon>Actinomycetota</taxon>
        <taxon>Actinomycetes</taxon>
        <taxon>Micrococcales</taxon>
        <taxon>Intrasporangiaceae</taxon>
        <taxon>Pedococcus</taxon>
    </lineage>
</organism>
<dbReference type="PANTHER" id="PTHR43229:SF6">
    <property type="entry name" value="ABC-TYPE MULTIDRUG TRANSPORT SYSTEM, PERMEASE COMPONENT"/>
    <property type="match status" value="1"/>
</dbReference>
<evidence type="ECO:0000256" key="6">
    <source>
        <dbReference type="SAM" id="MobiDB-lite"/>
    </source>
</evidence>
<dbReference type="GO" id="GO:0140359">
    <property type="term" value="F:ABC-type transporter activity"/>
    <property type="evidence" value="ECO:0007669"/>
    <property type="project" value="InterPro"/>
</dbReference>
<feature type="compositionally biased region" description="Low complexity" evidence="6">
    <location>
        <begin position="1"/>
        <end position="18"/>
    </location>
</feature>
<dbReference type="RefSeq" id="WP_091758041.1">
    <property type="nucleotide sequence ID" value="NZ_FOHB01000003.1"/>
</dbReference>
<keyword evidence="5" id="KW-0046">Antibiotic resistance</keyword>
<evidence type="ECO:0000256" key="3">
    <source>
        <dbReference type="ARBA" id="ARBA00022989"/>
    </source>
</evidence>
<dbReference type="Pfam" id="PF01061">
    <property type="entry name" value="ABC2_membrane"/>
    <property type="match status" value="1"/>
</dbReference>
<dbReference type="GO" id="GO:0046677">
    <property type="term" value="P:response to antibiotic"/>
    <property type="evidence" value="ECO:0007669"/>
    <property type="project" value="UniProtKB-KW"/>
</dbReference>
<name>A0A1H9V0Y6_9MICO</name>
<feature type="transmembrane region" description="Helical" evidence="7">
    <location>
        <begin position="58"/>
        <end position="76"/>
    </location>
</feature>
<dbReference type="GO" id="GO:0043190">
    <property type="term" value="C:ATP-binding cassette (ABC) transporter complex"/>
    <property type="evidence" value="ECO:0007669"/>
    <property type="project" value="InterPro"/>
</dbReference>
<dbReference type="Proteomes" id="UP000199019">
    <property type="component" value="Unassembled WGS sequence"/>
</dbReference>
<keyword evidence="2 7" id="KW-0812">Transmembrane</keyword>
<sequence length="282" mass="29469">MTASTTTTATTTTATTTTDKGTPGSEAGHRRATPALGGLNTTLLAIELRRVLRNRRTLVFTLAMPAVFFLIFGVGAEYAGKDAGRGNVSAFIMISMAAYGAMIATTSSGAAVATERALGWSRQLRLTPLRPAAYVAVKIATAMVLGAVSVVVVYVLGALTSADMDGIGLWVSTALVAWAGAVVFAAFGLFMGYLLPSENVMQVLGPVLAVLAFGGGLFMPLEEGSTLATIAEFTPMYGIAKLAHAPLTGDSVQWTWVLNVVAWAVVFTVGAAWRMRRDTARV</sequence>
<accession>A0A1H9V0Y6</accession>
<feature type="region of interest" description="Disordered" evidence="6">
    <location>
        <begin position="1"/>
        <end position="34"/>
    </location>
</feature>
<feature type="domain" description="ABC-2 type transporter transmembrane" evidence="8">
    <location>
        <begin position="42"/>
        <end position="237"/>
    </location>
</feature>
<feature type="transmembrane region" description="Helical" evidence="7">
    <location>
        <begin position="254"/>
        <end position="273"/>
    </location>
</feature>
<feature type="transmembrane region" description="Helical" evidence="7">
    <location>
        <begin position="133"/>
        <end position="155"/>
    </location>
</feature>
<keyword evidence="3 7" id="KW-1133">Transmembrane helix</keyword>
<feature type="transmembrane region" description="Helical" evidence="7">
    <location>
        <begin position="88"/>
        <end position="112"/>
    </location>
</feature>
<dbReference type="AlphaFoldDB" id="A0A1H9V0Y6"/>
<dbReference type="PANTHER" id="PTHR43229">
    <property type="entry name" value="NODULATION PROTEIN J"/>
    <property type="match status" value="1"/>
</dbReference>
<evidence type="ECO:0000256" key="2">
    <source>
        <dbReference type="ARBA" id="ARBA00022692"/>
    </source>
</evidence>
<dbReference type="EMBL" id="FOHB01000003">
    <property type="protein sequence ID" value="SES15346.1"/>
    <property type="molecule type" value="Genomic_DNA"/>
</dbReference>
<evidence type="ECO:0000256" key="7">
    <source>
        <dbReference type="SAM" id="Phobius"/>
    </source>
</evidence>
<protein>
    <submittedName>
        <fullName evidence="9">ABC-2 type transport system permease protein</fullName>
    </submittedName>
</protein>
<evidence type="ECO:0000259" key="8">
    <source>
        <dbReference type="Pfam" id="PF01061"/>
    </source>
</evidence>
<dbReference type="InterPro" id="IPR000412">
    <property type="entry name" value="ABC_2_transport"/>
</dbReference>